<evidence type="ECO:0000256" key="2">
    <source>
        <dbReference type="ARBA" id="ARBA00004988"/>
    </source>
</evidence>
<dbReference type="PANTHER" id="PTHR11934:SF0">
    <property type="entry name" value="RIBOSE-5-PHOSPHATE ISOMERASE"/>
    <property type="match status" value="1"/>
</dbReference>
<dbReference type="AlphaFoldDB" id="A0A8K0NPF4"/>
<dbReference type="UniPathway" id="UPA00115">
    <property type="reaction ID" value="UER00412"/>
</dbReference>
<dbReference type="GO" id="GO:0005737">
    <property type="term" value="C:cytoplasm"/>
    <property type="evidence" value="ECO:0007669"/>
    <property type="project" value="TreeGrafter"/>
</dbReference>
<dbReference type="Gene3D" id="3.30.70.260">
    <property type="match status" value="1"/>
</dbReference>
<reference evidence="9" key="1">
    <citation type="submission" date="2020-04" db="EMBL/GenBank/DDBJ databases">
        <title>Analysis of mating type loci in Filobasidium floriforme.</title>
        <authorList>
            <person name="Nowrousian M."/>
        </authorList>
    </citation>
    <scope>NUCLEOTIDE SEQUENCE</scope>
    <source>
        <strain evidence="9">CBS 6242</strain>
    </source>
</reference>
<evidence type="ECO:0000256" key="6">
    <source>
        <dbReference type="ARBA" id="ARBA00023235"/>
    </source>
</evidence>
<dbReference type="Pfam" id="PF06026">
    <property type="entry name" value="Rib_5-P_isom_A"/>
    <property type="match status" value="1"/>
</dbReference>
<gene>
    <name evidence="9" type="ORF">FFLO_04873</name>
</gene>
<comment type="similarity">
    <text evidence="3">Belongs to the ribose 5-phosphate isomerase family.</text>
</comment>
<dbReference type="NCBIfam" id="TIGR00021">
    <property type="entry name" value="rpiA"/>
    <property type="match status" value="1"/>
</dbReference>
<evidence type="ECO:0000313" key="9">
    <source>
        <dbReference type="EMBL" id="KAG7530703.1"/>
    </source>
</evidence>
<dbReference type="OrthoDB" id="1555531at2759"/>
<dbReference type="Gene3D" id="3.40.50.1360">
    <property type="match status" value="1"/>
</dbReference>
<dbReference type="CDD" id="cd01398">
    <property type="entry name" value="RPI_A"/>
    <property type="match status" value="1"/>
</dbReference>
<protein>
    <recommendedName>
        <fullName evidence="5">Ribose-5-phosphate isomerase</fullName>
        <ecNumber evidence="4">5.3.1.6</ecNumber>
    </recommendedName>
    <alternativeName>
        <fullName evidence="8">D-ribose-5-phosphate ketol-isomerase</fullName>
    </alternativeName>
    <alternativeName>
        <fullName evidence="7">Phosphoriboisomerase</fullName>
    </alternativeName>
</protein>
<dbReference type="FunFam" id="3.30.70.260:FF:000053">
    <property type="entry name" value="Ribose-5-phosphate isomerase, putative"/>
    <property type="match status" value="1"/>
</dbReference>
<dbReference type="SUPFAM" id="SSF75445">
    <property type="entry name" value="D-ribose-5-phosphate isomerase (RpiA), lid domain"/>
    <property type="match status" value="1"/>
</dbReference>
<dbReference type="GO" id="GO:0009052">
    <property type="term" value="P:pentose-phosphate shunt, non-oxidative branch"/>
    <property type="evidence" value="ECO:0007669"/>
    <property type="project" value="InterPro"/>
</dbReference>
<keyword evidence="10" id="KW-1185">Reference proteome</keyword>
<dbReference type="GO" id="GO:0004751">
    <property type="term" value="F:ribose-5-phosphate isomerase activity"/>
    <property type="evidence" value="ECO:0007669"/>
    <property type="project" value="UniProtKB-EC"/>
</dbReference>
<evidence type="ECO:0000313" key="10">
    <source>
        <dbReference type="Proteomes" id="UP000812966"/>
    </source>
</evidence>
<evidence type="ECO:0000256" key="3">
    <source>
        <dbReference type="ARBA" id="ARBA00008088"/>
    </source>
</evidence>
<accession>A0A8K0NPF4</accession>
<dbReference type="InterPro" id="IPR004788">
    <property type="entry name" value="Ribose5P_isomerase_type_A"/>
</dbReference>
<dbReference type="InterPro" id="IPR037171">
    <property type="entry name" value="NagB/RpiA_transferase-like"/>
</dbReference>
<keyword evidence="6" id="KW-0413">Isomerase</keyword>
<evidence type="ECO:0000256" key="1">
    <source>
        <dbReference type="ARBA" id="ARBA00001713"/>
    </source>
</evidence>
<dbReference type="GO" id="GO:0006014">
    <property type="term" value="P:D-ribose metabolic process"/>
    <property type="evidence" value="ECO:0007669"/>
    <property type="project" value="TreeGrafter"/>
</dbReference>
<dbReference type="SUPFAM" id="SSF100950">
    <property type="entry name" value="NagB/RpiA/CoA transferase-like"/>
    <property type="match status" value="1"/>
</dbReference>
<evidence type="ECO:0000256" key="4">
    <source>
        <dbReference type="ARBA" id="ARBA00011959"/>
    </source>
</evidence>
<dbReference type="PANTHER" id="PTHR11934">
    <property type="entry name" value="RIBOSE-5-PHOSPHATE ISOMERASE"/>
    <property type="match status" value="1"/>
</dbReference>
<comment type="caution">
    <text evidence="9">The sequence shown here is derived from an EMBL/GenBank/DDBJ whole genome shotgun (WGS) entry which is preliminary data.</text>
</comment>
<evidence type="ECO:0000256" key="8">
    <source>
        <dbReference type="ARBA" id="ARBA00032273"/>
    </source>
</evidence>
<proteinExistence type="inferred from homology"/>
<comment type="pathway">
    <text evidence="2">Carbohydrate degradation; pentose phosphate pathway; D-ribose 5-phosphate from D-ribulose 5-phosphate (non-oxidative stage): step 1/1.</text>
</comment>
<comment type="catalytic activity">
    <reaction evidence="1">
        <text>aldehydo-D-ribose 5-phosphate = D-ribulose 5-phosphate</text>
        <dbReference type="Rhea" id="RHEA:14657"/>
        <dbReference type="ChEBI" id="CHEBI:58121"/>
        <dbReference type="ChEBI" id="CHEBI:58273"/>
        <dbReference type="EC" id="5.3.1.6"/>
    </reaction>
</comment>
<sequence>MSGAPTHTNTVAQVLNGGRIPELEPIEKAKRLAAFAAVDKFVGKDCKIIGIGSGSTVPYVVERIQSQGAEVNKDRIFLPTGFQSKELIIQAGLNLGDVDQHVRLDVTIDGADEVDSDLNAIKGGGACQLREKVLAEAADTWVMVADYRKNGTVLGENWTQGIPIEVAPFAYAKVMYDLSRLGSPIKSDPSVSGGKILTLRMGKAKAGPVVSDNGNFIVDAPFPREMMKDPKGLLTKIKLMTGVVEVGLFCGLAKAAYFGNEDGSVTARWEGGKEERIEAEA</sequence>
<dbReference type="FunFam" id="3.40.50.1360:FF:000014">
    <property type="entry name" value="Ribose 5-phosphate isomerase"/>
    <property type="match status" value="1"/>
</dbReference>
<name>A0A8K0NPF4_9TREE</name>
<evidence type="ECO:0000256" key="5">
    <source>
        <dbReference type="ARBA" id="ARBA00019150"/>
    </source>
</evidence>
<evidence type="ECO:0000256" key="7">
    <source>
        <dbReference type="ARBA" id="ARBA00029734"/>
    </source>
</evidence>
<dbReference type="Proteomes" id="UP000812966">
    <property type="component" value="Unassembled WGS sequence"/>
</dbReference>
<dbReference type="EC" id="5.3.1.6" evidence="4"/>
<organism evidence="9 10">
    <name type="scientific">Filobasidium floriforme</name>
    <dbReference type="NCBI Taxonomy" id="5210"/>
    <lineage>
        <taxon>Eukaryota</taxon>
        <taxon>Fungi</taxon>
        <taxon>Dikarya</taxon>
        <taxon>Basidiomycota</taxon>
        <taxon>Agaricomycotina</taxon>
        <taxon>Tremellomycetes</taxon>
        <taxon>Filobasidiales</taxon>
        <taxon>Filobasidiaceae</taxon>
        <taxon>Filobasidium</taxon>
    </lineage>
</organism>
<dbReference type="EMBL" id="JABELV010000111">
    <property type="protein sequence ID" value="KAG7530703.1"/>
    <property type="molecule type" value="Genomic_DNA"/>
</dbReference>